<gene>
    <name evidence="3" type="ORF">H4W34_001648</name>
</gene>
<feature type="domain" description="Microcin J25-processing protein McjB C-terminal" evidence="2">
    <location>
        <begin position="144"/>
        <end position="247"/>
    </location>
</feature>
<dbReference type="Proteomes" id="UP000627838">
    <property type="component" value="Unassembled WGS sequence"/>
</dbReference>
<evidence type="ECO:0000313" key="3">
    <source>
        <dbReference type="EMBL" id="MBE1531815.1"/>
    </source>
</evidence>
<dbReference type="EMBL" id="JADBDZ010000001">
    <property type="protein sequence ID" value="MBE1531815.1"/>
    <property type="molecule type" value="Genomic_DNA"/>
</dbReference>
<dbReference type="RefSeq" id="WP_192758613.1">
    <property type="nucleotide sequence ID" value="NZ_JADBDZ010000001.1"/>
</dbReference>
<name>A0ABR9JMQ1_9ACTN</name>
<evidence type="ECO:0000313" key="4">
    <source>
        <dbReference type="Proteomes" id="UP000627838"/>
    </source>
</evidence>
<organism evidence="3 4">
    <name type="scientific">Actinomadura algeriensis</name>
    <dbReference type="NCBI Taxonomy" id="1679523"/>
    <lineage>
        <taxon>Bacteria</taxon>
        <taxon>Bacillati</taxon>
        <taxon>Actinomycetota</taxon>
        <taxon>Actinomycetes</taxon>
        <taxon>Streptosporangiales</taxon>
        <taxon>Thermomonosporaceae</taxon>
        <taxon>Actinomadura</taxon>
    </lineage>
</organism>
<dbReference type="InterPro" id="IPR053521">
    <property type="entry name" value="McjB-like"/>
</dbReference>
<dbReference type="NCBIfam" id="NF033537">
    <property type="entry name" value="lasso_biosyn_B2"/>
    <property type="match status" value="1"/>
</dbReference>
<comment type="caution">
    <text evidence="3">The sequence shown here is derived from an EMBL/GenBank/DDBJ whole genome shotgun (WGS) entry which is preliminary data.</text>
</comment>
<keyword evidence="1" id="KW-1133">Transmembrane helix</keyword>
<sequence>MDFQDGNVVLSPYMTLSPQVAAADLGPITVLVNYRTGKVETLIGPAARWLADLAATGDTRTSTDLDPASMRTLAHQLAEAGLVRSTSVATPFSQPVAGPAWVPSWGTQEMAAGRGVLPAVPILTVFGAALTLAVVLCLLWAGRAQTRMARLIRLLSWVCRYSTRDALPDDARKAVYAVRRAGSLFPGRVACLEESAAAVLLLGTSGRRVRWCHGVAADPVRLHAWVETCDRQLVAEPPSTLRFAVLRTIPVSEHEKETDEPGR</sequence>
<evidence type="ECO:0000256" key="1">
    <source>
        <dbReference type="SAM" id="Phobius"/>
    </source>
</evidence>
<keyword evidence="4" id="KW-1185">Reference proteome</keyword>
<dbReference type="InterPro" id="IPR032708">
    <property type="entry name" value="McjB_C"/>
</dbReference>
<feature type="transmembrane region" description="Helical" evidence="1">
    <location>
        <begin position="119"/>
        <end position="141"/>
    </location>
</feature>
<reference evidence="3 4" key="1">
    <citation type="submission" date="2020-10" db="EMBL/GenBank/DDBJ databases">
        <title>Sequencing the genomes of 1000 actinobacteria strains.</title>
        <authorList>
            <person name="Klenk H.-P."/>
        </authorList>
    </citation>
    <scope>NUCLEOTIDE SEQUENCE [LARGE SCALE GENOMIC DNA]</scope>
    <source>
        <strain evidence="3 4">DSM 46744</strain>
    </source>
</reference>
<keyword evidence="1" id="KW-0472">Membrane</keyword>
<dbReference type="Pfam" id="PF13471">
    <property type="entry name" value="Transglut_core3"/>
    <property type="match status" value="1"/>
</dbReference>
<proteinExistence type="predicted"/>
<keyword evidence="1" id="KW-0812">Transmembrane</keyword>
<evidence type="ECO:0000259" key="2">
    <source>
        <dbReference type="Pfam" id="PF13471"/>
    </source>
</evidence>
<accession>A0ABR9JMQ1</accession>
<protein>
    <recommendedName>
        <fullName evidence="2">Microcin J25-processing protein McjB C-terminal domain-containing protein</fullName>
    </recommendedName>
</protein>